<dbReference type="PANTHER" id="PTHR13847">
    <property type="entry name" value="SARCOSINE DEHYDROGENASE-RELATED"/>
    <property type="match status" value="1"/>
</dbReference>
<dbReference type="InterPro" id="IPR006076">
    <property type="entry name" value="FAD-dep_OxRdtase"/>
</dbReference>
<evidence type="ECO:0000259" key="2">
    <source>
        <dbReference type="Pfam" id="PF01266"/>
    </source>
</evidence>
<dbReference type="SUPFAM" id="SSF51905">
    <property type="entry name" value="FAD/NAD(P)-binding domain"/>
    <property type="match status" value="1"/>
</dbReference>
<proteinExistence type="predicted"/>
<dbReference type="InterPro" id="IPR036188">
    <property type="entry name" value="FAD/NAD-bd_sf"/>
</dbReference>
<dbReference type="EMBL" id="JAPJZH010000002">
    <property type="protein sequence ID" value="MDA4844600.1"/>
    <property type="molecule type" value="Genomic_DNA"/>
</dbReference>
<dbReference type="RefSeq" id="WP_271088130.1">
    <property type="nucleotide sequence ID" value="NZ_JAPJZH010000002.1"/>
</dbReference>
<evidence type="ECO:0000256" key="1">
    <source>
        <dbReference type="ARBA" id="ARBA00023002"/>
    </source>
</evidence>
<comment type="caution">
    <text evidence="3">The sequence shown here is derived from an EMBL/GenBank/DDBJ whole genome shotgun (WGS) entry which is preliminary data.</text>
</comment>
<sequence>MSQNSHRKFDIAIVGAGIAGASVAYELAADARVVVIEMESHPGYHTTGRSAAVFSEFYGPAPIRVLTSQSRVFYENPPEVFGEHPLLTPRGVLYAARDDQMDSLEALRCRLSGSTGLRMLDEDEIRALSPLLRPGYVAGGLYEEQASDIDVNALHHGYLRGLRQRGGEVVVGSEVKAAERKNGSWVLSTRHDTIVTPVVVNAAGAWADELAAIMGADPAGLVPKRRTALVIAAPEGADPSRWAITVDVDEQFYLKPDAGRLLISPADETPSAPCDAQPEEMDIAICIDRIQRAFSVDVKRVENCWAGLRTFVGDHAPVCGYDPSVEGLFWLAGQGGYGIQTAPGLSQLAARLVTGRPVPEGLEQRGFRATDVSPLRLRRRSQAGES</sequence>
<evidence type="ECO:0000313" key="4">
    <source>
        <dbReference type="Proteomes" id="UP001148313"/>
    </source>
</evidence>
<feature type="domain" description="FAD dependent oxidoreductase" evidence="2">
    <location>
        <begin position="10"/>
        <end position="352"/>
    </location>
</feature>
<dbReference type="Proteomes" id="UP001148313">
    <property type="component" value="Unassembled WGS sequence"/>
</dbReference>
<reference evidence="3" key="1">
    <citation type="submission" date="2022-11" db="EMBL/GenBank/DDBJ databases">
        <title>Hoeflea poritis sp. nov., isolated from scleractinian coral Porites lutea.</title>
        <authorList>
            <person name="Zhang G."/>
            <person name="Wei Q."/>
            <person name="Cai L."/>
        </authorList>
    </citation>
    <scope>NUCLEOTIDE SEQUENCE</scope>
    <source>
        <strain evidence="3">E7-10</strain>
    </source>
</reference>
<dbReference type="Gene3D" id="3.50.50.60">
    <property type="entry name" value="FAD/NAD(P)-binding domain"/>
    <property type="match status" value="1"/>
</dbReference>
<keyword evidence="4" id="KW-1185">Reference proteome</keyword>
<accession>A0ABT4VIW1</accession>
<dbReference type="PANTHER" id="PTHR13847:SF287">
    <property type="entry name" value="FAD-DEPENDENT OXIDOREDUCTASE DOMAIN-CONTAINING PROTEIN 1"/>
    <property type="match status" value="1"/>
</dbReference>
<name>A0ABT4VIW1_9HYPH</name>
<protein>
    <submittedName>
        <fullName evidence="3">FAD-dependent oxidoreductase</fullName>
    </submittedName>
</protein>
<dbReference type="Gene3D" id="3.30.9.10">
    <property type="entry name" value="D-Amino Acid Oxidase, subunit A, domain 2"/>
    <property type="match status" value="1"/>
</dbReference>
<gene>
    <name evidence="3" type="ORF">OOZ53_04525</name>
</gene>
<evidence type="ECO:0000313" key="3">
    <source>
        <dbReference type="EMBL" id="MDA4844600.1"/>
    </source>
</evidence>
<organism evidence="3 4">
    <name type="scientific">Hoeflea poritis</name>
    <dbReference type="NCBI Taxonomy" id="2993659"/>
    <lineage>
        <taxon>Bacteria</taxon>
        <taxon>Pseudomonadati</taxon>
        <taxon>Pseudomonadota</taxon>
        <taxon>Alphaproteobacteria</taxon>
        <taxon>Hyphomicrobiales</taxon>
        <taxon>Rhizobiaceae</taxon>
        <taxon>Hoeflea</taxon>
    </lineage>
</organism>
<keyword evidence="1" id="KW-0560">Oxidoreductase</keyword>
<dbReference type="Pfam" id="PF01266">
    <property type="entry name" value="DAO"/>
    <property type="match status" value="1"/>
</dbReference>